<evidence type="ECO:0000313" key="3">
    <source>
        <dbReference type="Proteomes" id="UP000037035"/>
    </source>
</evidence>
<reference evidence="2 3" key="1">
    <citation type="submission" date="2015-08" db="EMBL/GenBank/DDBJ databases">
        <title>Next Generation Sequencing and Analysis of the Genome of Puccinia sorghi L Schw, the Causal Agent of Maize Common Rust.</title>
        <authorList>
            <person name="Rochi L."/>
            <person name="Burguener G."/>
            <person name="Darino M."/>
            <person name="Turjanski A."/>
            <person name="Kreff E."/>
            <person name="Dieguez M.J."/>
            <person name="Sacco F."/>
        </authorList>
    </citation>
    <scope>NUCLEOTIDE SEQUENCE [LARGE SCALE GENOMIC DNA]</scope>
    <source>
        <strain evidence="2 3">RO10H11247</strain>
    </source>
</reference>
<evidence type="ECO:0000256" key="1">
    <source>
        <dbReference type="SAM" id="MobiDB-lite"/>
    </source>
</evidence>
<dbReference type="EMBL" id="LAVV01008411">
    <property type="protein sequence ID" value="KNZ52868.1"/>
    <property type="molecule type" value="Genomic_DNA"/>
</dbReference>
<dbReference type="Proteomes" id="UP000037035">
    <property type="component" value="Unassembled WGS sequence"/>
</dbReference>
<dbReference type="OrthoDB" id="2506645at2759"/>
<organism evidence="2 3">
    <name type="scientific">Puccinia sorghi</name>
    <dbReference type="NCBI Taxonomy" id="27349"/>
    <lineage>
        <taxon>Eukaryota</taxon>
        <taxon>Fungi</taxon>
        <taxon>Dikarya</taxon>
        <taxon>Basidiomycota</taxon>
        <taxon>Pucciniomycotina</taxon>
        <taxon>Pucciniomycetes</taxon>
        <taxon>Pucciniales</taxon>
        <taxon>Pucciniaceae</taxon>
        <taxon>Puccinia</taxon>
    </lineage>
</organism>
<evidence type="ECO:0000313" key="2">
    <source>
        <dbReference type="EMBL" id="KNZ52868.1"/>
    </source>
</evidence>
<comment type="caution">
    <text evidence="2">The sequence shown here is derived from an EMBL/GenBank/DDBJ whole genome shotgun (WGS) entry which is preliminary data.</text>
</comment>
<dbReference type="PANTHER" id="PTHR33324:SF2">
    <property type="entry name" value="MYB_SANT-LIKE DNA-BINDING DOMAIN-CONTAINING PROTEIN"/>
    <property type="match status" value="1"/>
</dbReference>
<dbReference type="AlphaFoldDB" id="A0A0L6UWH7"/>
<proteinExistence type="predicted"/>
<gene>
    <name evidence="2" type="ORF">VP01_3418g1</name>
</gene>
<feature type="region of interest" description="Disordered" evidence="1">
    <location>
        <begin position="1"/>
        <end position="34"/>
    </location>
</feature>
<dbReference type="PANTHER" id="PTHR33324">
    <property type="entry name" value="EXPRESSED PROTEIN"/>
    <property type="match status" value="1"/>
</dbReference>
<sequence>MIPSHMISRSQSSTQEPAIQHGKQSWRRTKKHGDKSKLDLIIDWLTVEGNYHLRRSGEMSKRDVCELILTYLANYSLKHQKRKWKGVGQQFSL</sequence>
<feature type="compositionally biased region" description="Polar residues" evidence="1">
    <location>
        <begin position="7"/>
        <end position="17"/>
    </location>
</feature>
<name>A0A0L6UWH7_9BASI</name>
<accession>A0A0L6UWH7</accession>
<dbReference type="VEuPathDB" id="FungiDB:VP01_3418g1"/>
<protein>
    <submittedName>
        <fullName evidence="2">Uncharacterized protein</fullName>
    </submittedName>
</protein>
<feature type="compositionally biased region" description="Basic residues" evidence="1">
    <location>
        <begin position="24"/>
        <end position="34"/>
    </location>
</feature>
<keyword evidence="3" id="KW-1185">Reference proteome</keyword>